<name>A0A6G0PR30_9STRA</name>
<evidence type="ECO:0000256" key="1">
    <source>
        <dbReference type="SAM" id="MobiDB-lite"/>
    </source>
</evidence>
<accession>A0A6G0PR30</accession>
<feature type="region of interest" description="Disordered" evidence="1">
    <location>
        <begin position="161"/>
        <end position="188"/>
    </location>
</feature>
<evidence type="ECO:0000313" key="3">
    <source>
        <dbReference type="EMBL" id="KAE9252686.1"/>
    </source>
</evidence>
<organism evidence="3 4">
    <name type="scientific">Phytophthora fragariae</name>
    <dbReference type="NCBI Taxonomy" id="53985"/>
    <lineage>
        <taxon>Eukaryota</taxon>
        <taxon>Sar</taxon>
        <taxon>Stramenopiles</taxon>
        <taxon>Oomycota</taxon>
        <taxon>Peronosporomycetes</taxon>
        <taxon>Peronosporales</taxon>
        <taxon>Peronosporaceae</taxon>
        <taxon>Phytophthora</taxon>
    </lineage>
</organism>
<feature type="transmembrane region" description="Helical" evidence="2">
    <location>
        <begin position="12"/>
        <end position="34"/>
    </location>
</feature>
<proteinExistence type="predicted"/>
<keyword evidence="2" id="KW-0472">Membrane</keyword>
<dbReference type="AlphaFoldDB" id="A0A6G0PR30"/>
<comment type="caution">
    <text evidence="3">The sequence shown here is derived from an EMBL/GenBank/DDBJ whole genome shotgun (WGS) entry which is preliminary data.</text>
</comment>
<protein>
    <submittedName>
        <fullName evidence="3">Uncharacterized protein</fullName>
    </submittedName>
</protein>
<feature type="compositionally biased region" description="Low complexity" evidence="1">
    <location>
        <begin position="161"/>
        <end position="174"/>
    </location>
</feature>
<keyword evidence="2" id="KW-1133">Transmembrane helix</keyword>
<sequence>MSFSRGIQTPSSFLLGSLALPPCTLIIGTTALPFRLVVTVAASITDPHVIVGTKTPSSPSGAATATSTGVTALRVSFARLTSRTAATFAPLPPVSVRKGITTCCCFSSYRTSFFSKSITALWCWRKSTPMRNSSVHPSMMHASTVTACPYAFRMWNVHTPMTSSMNPPMPSTTSTGGGRRARSPRSIQSVPATEYLAPLSNFTGSRSPSTSMVAVGNPSSASTHASSSSTAAPSVVARCWTSRTLATGPSSGRCTLPCC</sequence>
<gene>
    <name evidence="3" type="ORF">PF004_g1852</name>
</gene>
<dbReference type="EMBL" id="QXGC01000049">
    <property type="protein sequence ID" value="KAE9252686.1"/>
    <property type="molecule type" value="Genomic_DNA"/>
</dbReference>
<keyword evidence="2" id="KW-0812">Transmembrane</keyword>
<evidence type="ECO:0000256" key="2">
    <source>
        <dbReference type="SAM" id="Phobius"/>
    </source>
</evidence>
<feature type="region of interest" description="Disordered" evidence="1">
    <location>
        <begin position="205"/>
        <end position="228"/>
    </location>
</feature>
<evidence type="ECO:0000313" key="4">
    <source>
        <dbReference type="Proteomes" id="UP000476176"/>
    </source>
</evidence>
<reference evidence="3 4" key="1">
    <citation type="submission" date="2018-09" db="EMBL/GenBank/DDBJ databases">
        <title>Genomic investigation of the strawberry pathogen Phytophthora fragariae indicates pathogenicity is determined by transcriptional variation in three key races.</title>
        <authorList>
            <person name="Adams T.M."/>
            <person name="Armitage A.D."/>
            <person name="Sobczyk M.K."/>
            <person name="Bates H.J."/>
            <person name="Dunwell J.M."/>
            <person name="Nellist C.F."/>
            <person name="Harrison R.J."/>
        </authorList>
    </citation>
    <scope>NUCLEOTIDE SEQUENCE [LARGE SCALE GENOMIC DNA]</scope>
    <source>
        <strain evidence="3 4">BC-23</strain>
    </source>
</reference>
<feature type="compositionally biased region" description="Low complexity" evidence="1">
    <location>
        <begin position="218"/>
        <end position="228"/>
    </location>
</feature>
<dbReference type="Proteomes" id="UP000476176">
    <property type="component" value="Unassembled WGS sequence"/>
</dbReference>